<dbReference type="SUPFAM" id="SSF47384">
    <property type="entry name" value="Homodimeric domain of signal transducing histidine kinase"/>
    <property type="match status" value="1"/>
</dbReference>
<dbReference type="PANTHER" id="PTHR45339:SF1">
    <property type="entry name" value="HYBRID SIGNAL TRANSDUCTION HISTIDINE KINASE J"/>
    <property type="match status" value="1"/>
</dbReference>
<dbReference type="Gene3D" id="1.20.120.1530">
    <property type="match status" value="2"/>
</dbReference>
<feature type="domain" description="CENP-V/GFA" evidence="18">
    <location>
        <begin position="1160"/>
        <end position="1294"/>
    </location>
</feature>
<dbReference type="PROSITE" id="PS50109">
    <property type="entry name" value="HIS_KIN"/>
    <property type="match status" value="1"/>
</dbReference>
<evidence type="ECO:0000313" key="19">
    <source>
        <dbReference type="EMBL" id="OOQ89604.1"/>
    </source>
</evidence>
<dbReference type="SUPFAM" id="SSF158472">
    <property type="entry name" value="HAMP domain-like"/>
    <property type="match status" value="1"/>
</dbReference>
<dbReference type="SMART" id="SM00388">
    <property type="entry name" value="HisKA"/>
    <property type="match status" value="1"/>
</dbReference>
<dbReference type="Proteomes" id="UP000190744">
    <property type="component" value="Unassembled WGS sequence"/>
</dbReference>
<keyword evidence="8" id="KW-0547">Nucleotide-binding</keyword>
<keyword evidence="6" id="KW-0479">Metal-binding</keyword>
<evidence type="ECO:0000256" key="5">
    <source>
        <dbReference type="ARBA" id="ARBA00022679"/>
    </source>
</evidence>
<dbReference type="Pfam" id="PF04828">
    <property type="entry name" value="GFA"/>
    <property type="match status" value="1"/>
</dbReference>
<reference evidence="20" key="1">
    <citation type="submission" date="2015-09" db="EMBL/GenBank/DDBJ databases">
        <authorList>
            <person name="Fill T.P."/>
            <person name="Baretta J.F."/>
            <person name="de Almeida L.G."/>
            <person name="Rocha M."/>
            <person name="de Souza D.H."/>
            <person name="Malavazi I."/>
            <person name="Cerdeira L.T."/>
            <person name="Hong H."/>
            <person name="Samborskyy M."/>
            <person name="de Vasconcelos A.T."/>
            <person name="Leadlay P."/>
            <person name="Rodrigues-Filho E."/>
        </authorList>
    </citation>
    <scope>NUCLEOTIDE SEQUENCE [LARGE SCALE GENOMIC DNA]</scope>
    <source>
        <strain evidence="20">LaBioMMi 136</strain>
    </source>
</reference>
<evidence type="ECO:0000256" key="13">
    <source>
        <dbReference type="PROSITE-ProRule" id="PRU00169"/>
    </source>
</evidence>
<dbReference type="CDD" id="cd16922">
    <property type="entry name" value="HATPase_EvgS-ArcB-TorS-like"/>
    <property type="match status" value="1"/>
</dbReference>
<dbReference type="Pfam" id="PF18947">
    <property type="entry name" value="HAMP_2"/>
    <property type="match status" value="2"/>
</dbReference>
<keyword evidence="4 13" id="KW-0597">Phosphoprotein</keyword>
<evidence type="ECO:0000313" key="20">
    <source>
        <dbReference type="Proteomes" id="UP000190744"/>
    </source>
</evidence>
<dbReference type="Gene3D" id="3.40.50.2300">
    <property type="match status" value="1"/>
</dbReference>
<evidence type="ECO:0000256" key="12">
    <source>
        <dbReference type="ARBA" id="ARBA00023012"/>
    </source>
</evidence>
<evidence type="ECO:0000256" key="14">
    <source>
        <dbReference type="SAM" id="MobiDB-lite"/>
    </source>
</evidence>
<dbReference type="Gene3D" id="3.30.565.10">
    <property type="entry name" value="Histidine kinase-like ATPase, C-terminal domain"/>
    <property type="match status" value="1"/>
</dbReference>
<dbReference type="Pfam" id="PF00672">
    <property type="entry name" value="HAMP"/>
    <property type="match status" value="1"/>
</dbReference>
<evidence type="ECO:0000256" key="6">
    <source>
        <dbReference type="ARBA" id="ARBA00022723"/>
    </source>
</evidence>
<gene>
    <name evidence="19" type="ORF">PEBR_07572</name>
</gene>
<dbReference type="CDD" id="cd17546">
    <property type="entry name" value="REC_hyHK_CKI1_RcsC-like"/>
    <property type="match status" value="1"/>
</dbReference>
<dbReference type="Gene3D" id="3.90.1590.10">
    <property type="entry name" value="glutathione-dependent formaldehyde- activating enzyme (gfa)"/>
    <property type="match status" value="1"/>
</dbReference>
<feature type="domain" description="HAMP" evidence="17">
    <location>
        <begin position="450"/>
        <end position="502"/>
    </location>
</feature>
<dbReference type="InterPro" id="IPR003660">
    <property type="entry name" value="HAMP_dom"/>
</dbReference>
<dbReference type="Pfam" id="PF00512">
    <property type="entry name" value="HisKA"/>
    <property type="match status" value="1"/>
</dbReference>
<proteinExistence type="inferred from homology"/>
<comment type="catalytic activity">
    <reaction evidence="1">
        <text>ATP + protein L-histidine = ADP + protein N-phospho-L-histidine.</text>
        <dbReference type="EC" id="2.7.13.3"/>
    </reaction>
</comment>
<evidence type="ECO:0000256" key="2">
    <source>
        <dbReference type="ARBA" id="ARBA00005495"/>
    </source>
</evidence>
<dbReference type="InterPro" id="IPR001789">
    <property type="entry name" value="Sig_transdc_resp-reg_receiver"/>
</dbReference>
<protein>
    <recommendedName>
        <fullName evidence="3">histidine kinase</fullName>
        <ecNumber evidence="3">2.7.13.3</ecNumber>
    </recommendedName>
</protein>
<dbReference type="PROSITE" id="PS50885">
    <property type="entry name" value="HAMP"/>
    <property type="match status" value="5"/>
</dbReference>
<dbReference type="SUPFAM" id="SSF52172">
    <property type="entry name" value="CheY-like"/>
    <property type="match status" value="1"/>
</dbReference>
<dbReference type="Gene3D" id="1.10.287.950">
    <property type="entry name" value="Methyl-accepting chemotaxis protein"/>
    <property type="match status" value="1"/>
</dbReference>
<dbReference type="FunFam" id="1.20.120.1530:FF:000002">
    <property type="entry name" value="Two-component osmosensing histidine kinase"/>
    <property type="match status" value="2"/>
</dbReference>
<comment type="similarity">
    <text evidence="2">Belongs to the Gfa family.</text>
</comment>
<keyword evidence="10" id="KW-0862">Zinc</keyword>
<dbReference type="Gene3D" id="1.10.287.130">
    <property type="match status" value="1"/>
</dbReference>
<dbReference type="CDD" id="cd06225">
    <property type="entry name" value="HAMP"/>
    <property type="match status" value="4"/>
</dbReference>
<dbReference type="PROSITE" id="PS50110">
    <property type="entry name" value="RESPONSE_REGULATORY"/>
    <property type="match status" value="1"/>
</dbReference>
<accession>A0A1S9RVP9</accession>
<feature type="domain" description="Response regulatory" evidence="16">
    <location>
        <begin position="894"/>
        <end position="1013"/>
    </location>
</feature>
<dbReference type="Pfam" id="PF02518">
    <property type="entry name" value="HATPase_c"/>
    <property type="match status" value="1"/>
</dbReference>
<dbReference type="SUPFAM" id="SSF58104">
    <property type="entry name" value="Methyl-accepting chemotaxis protein (MCP) signaling domain"/>
    <property type="match status" value="1"/>
</dbReference>
<dbReference type="PANTHER" id="PTHR45339">
    <property type="entry name" value="HYBRID SIGNAL TRANSDUCTION HISTIDINE KINASE J"/>
    <property type="match status" value="1"/>
</dbReference>
<evidence type="ECO:0000259" key="16">
    <source>
        <dbReference type="PROSITE" id="PS50110"/>
    </source>
</evidence>
<dbReference type="InterPro" id="IPR036097">
    <property type="entry name" value="HisK_dim/P_sf"/>
</dbReference>
<dbReference type="GO" id="GO:0000155">
    <property type="term" value="F:phosphorelay sensor kinase activity"/>
    <property type="evidence" value="ECO:0007669"/>
    <property type="project" value="InterPro"/>
</dbReference>
<sequence length="1345" mass="148647">MAALVDSPRPALVSDADLLQARAALQHQNSPDISVPREFISLIVEELIYRRESHSAIADVEHECSALRKELRKHTHINEAFQKELREIGEIITQVAHGDLSQRARLHPLEMSPDIATFKQTINTMMDQLQIFSQEVTKVAREVGTEGVLGGQANIEGIQGIWQELTVNVNAMANNLTTQVRDITTVTTAVAKGDLTRKVQADCKGEILLLKNIINSMVDQLREFAFEVSRVAREVGSDGTLGGQAVVHGVEGTWKNLTDNVNRMASNLTQQVREIAKVTTAVARGDLTMKVTADVKGEILDLKLTINAMVDRLNQFAFEVSRVAREVGTDGTLGGQAQVENVEGRWRDLTDNVNTMAQNLTQQVRQISNVTQAIARGDLSTKIEVHAQGEILTLKETINRMVDGLSQFAREVKIVARDVGVRGKLGGQAKLDGSYGIWRSISEDVNIMADNLTSQVRAFGEITEAAMSGDFTKLITVSASGEMDDLKQKINKMIWSLRDSIQRNTAAREAAELANRSKSEFLANMSHEIRTPMNGIIGLSSLALDTDDLAAPVRETLNMVHNLAISLLTIIDDILDISKIEANHMMIEKMPFSLGSTVFGVLKALAVETNEKALTLSYTVDGNVPDFLIGDAYRLRQVMLNLVGNAIKFTDHGEIRVTIRRAENSICNEDETMFEFSVTDPGIGIEESKLGLIFDKFQQADGSMTRRFGGTGLGLAISKRLVSLMGGDIWVTSRVGEGSKFSFTSRAKLAEAPAGFSEQLAPYRGRRVLLVDNGDSGGCPVPSMLQDFGLEPVVVNDNELVPGQSRKDLCGSFDAMLAPSLETAAKLRADANLSHNPLVIVAPVVSLLLKTAGELGVSSYITTPCRPIDFWSGILPALGNRRNRISEGITRSLAILLAEDNDVNQKVAVRILQKCNHNVTVVENGLQAVKEAQQHRYDVILMDVSMPVMGGFEATVKIRQHEKLNSLPRTPIVALTAHAMLGDRDKCIQAGMDEYLSKPLNSNMMMQTILKCASMNLVSAVETAEGVWEYIDPDLSDTEIKSAPRDLSPPDIKDVKPDATDWRQLSSDEIAYLALLKREYYEEQEQWDEVKDRLAKISELIVQRVDRDFEEYILGIGDPRELMRRLNDRFGAGEEERRSRLRETLKPKMDNSTSTPVFPLEGGCACGFVRYRLEARPLIVHCCHCTSCQRETGTAFALNAVIESNLVTRLPSASPSVPASSTQPAKPAGPPLSRPAKHSAKLEIINTPSESGKGQRISRCPACRVAVWSHYGSAGSRTRFIRMVRVGTLDEAWKVQPDVHIYTQSKRVFFKLDESIPAFDAFYPNRADIWREESMVRWYELMKMQ</sequence>
<dbReference type="GO" id="GO:0071474">
    <property type="term" value="P:cellular hyperosmotic response"/>
    <property type="evidence" value="ECO:0007669"/>
    <property type="project" value="TreeGrafter"/>
</dbReference>
<evidence type="ECO:0000256" key="3">
    <source>
        <dbReference type="ARBA" id="ARBA00012438"/>
    </source>
</evidence>
<feature type="domain" description="HAMP" evidence="17">
    <location>
        <begin position="266"/>
        <end position="318"/>
    </location>
</feature>
<evidence type="ECO:0000256" key="10">
    <source>
        <dbReference type="ARBA" id="ARBA00022833"/>
    </source>
</evidence>
<dbReference type="SMART" id="SM00387">
    <property type="entry name" value="HATPase_c"/>
    <property type="match status" value="1"/>
</dbReference>
<feature type="domain" description="HAMP" evidence="17">
    <location>
        <begin position="358"/>
        <end position="410"/>
    </location>
</feature>
<dbReference type="Pfam" id="PF00072">
    <property type="entry name" value="Response_reg"/>
    <property type="match status" value="1"/>
</dbReference>
<dbReference type="FunFam" id="3.30.565.10:FF:000010">
    <property type="entry name" value="Sensor histidine kinase RcsC"/>
    <property type="match status" value="1"/>
</dbReference>
<dbReference type="InterPro" id="IPR011006">
    <property type="entry name" value="CheY-like_superfamily"/>
</dbReference>
<dbReference type="InterPro" id="IPR006913">
    <property type="entry name" value="CENP-V/GFA"/>
</dbReference>
<evidence type="ECO:0000256" key="11">
    <source>
        <dbReference type="ARBA" id="ARBA00022840"/>
    </source>
</evidence>
<evidence type="ECO:0000256" key="8">
    <source>
        <dbReference type="ARBA" id="ARBA00022741"/>
    </source>
</evidence>
<dbReference type="InterPro" id="IPR004358">
    <property type="entry name" value="Sig_transdc_His_kin-like_C"/>
</dbReference>
<dbReference type="GO" id="GO:0016846">
    <property type="term" value="F:carbon-sulfur lyase activity"/>
    <property type="evidence" value="ECO:0007669"/>
    <property type="project" value="InterPro"/>
</dbReference>
<comment type="caution">
    <text evidence="19">The sequence shown here is derived from an EMBL/GenBank/DDBJ whole genome shotgun (WGS) entry which is preliminary data.</text>
</comment>
<keyword evidence="7" id="KW-0677">Repeat</keyword>
<dbReference type="SMART" id="SM00304">
    <property type="entry name" value="HAMP"/>
    <property type="match status" value="5"/>
</dbReference>
<dbReference type="InterPro" id="IPR011057">
    <property type="entry name" value="Mss4-like_sf"/>
</dbReference>
<dbReference type="GO" id="GO:0005524">
    <property type="term" value="F:ATP binding"/>
    <property type="evidence" value="ECO:0007669"/>
    <property type="project" value="UniProtKB-KW"/>
</dbReference>
<dbReference type="SMART" id="SM00448">
    <property type="entry name" value="REC"/>
    <property type="match status" value="1"/>
</dbReference>
<evidence type="ECO:0000256" key="1">
    <source>
        <dbReference type="ARBA" id="ARBA00000085"/>
    </source>
</evidence>
<feature type="domain" description="Histidine kinase" evidence="15">
    <location>
        <begin position="524"/>
        <end position="749"/>
    </location>
</feature>
<feature type="domain" description="HAMP" evidence="17">
    <location>
        <begin position="174"/>
        <end position="226"/>
    </location>
</feature>
<dbReference type="GO" id="GO:0046872">
    <property type="term" value="F:metal ion binding"/>
    <property type="evidence" value="ECO:0007669"/>
    <property type="project" value="UniProtKB-KW"/>
</dbReference>
<dbReference type="PROSITE" id="PS51891">
    <property type="entry name" value="CENP_V_GFA"/>
    <property type="match status" value="1"/>
</dbReference>
<evidence type="ECO:0000259" key="15">
    <source>
        <dbReference type="PROSITE" id="PS50109"/>
    </source>
</evidence>
<feature type="modified residue" description="4-aspartylphosphate" evidence="13">
    <location>
        <position position="943"/>
    </location>
</feature>
<keyword evidence="9" id="KW-0418">Kinase</keyword>
<dbReference type="InterPro" id="IPR003661">
    <property type="entry name" value="HisK_dim/P_dom"/>
</dbReference>
<dbReference type="InterPro" id="IPR005467">
    <property type="entry name" value="His_kinase_dom"/>
</dbReference>
<dbReference type="CDD" id="cd00082">
    <property type="entry name" value="HisKA"/>
    <property type="match status" value="1"/>
</dbReference>
<dbReference type="FunFam" id="1.10.287.130:FF:000002">
    <property type="entry name" value="Two-component osmosensing histidine kinase"/>
    <property type="match status" value="1"/>
</dbReference>
<dbReference type="InterPro" id="IPR036890">
    <property type="entry name" value="HATPase_C_sf"/>
</dbReference>
<dbReference type="SUPFAM" id="SSF55874">
    <property type="entry name" value="ATPase domain of HSP90 chaperone/DNA topoisomerase II/histidine kinase"/>
    <property type="match status" value="1"/>
</dbReference>
<keyword evidence="11" id="KW-0067">ATP-binding</keyword>
<organism evidence="19 20">
    <name type="scientific">Penicillium brasilianum</name>
    <dbReference type="NCBI Taxonomy" id="104259"/>
    <lineage>
        <taxon>Eukaryota</taxon>
        <taxon>Fungi</taxon>
        <taxon>Dikarya</taxon>
        <taxon>Ascomycota</taxon>
        <taxon>Pezizomycotina</taxon>
        <taxon>Eurotiomycetes</taxon>
        <taxon>Eurotiomycetidae</taxon>
        <taxon>Eurotiales</taxon>
        <taxon>Aspergillaceae</taxon>
        <taxon>Penicillium</taxon>
    </lineage>
</organism>
<evidence type="ECO:0000259" key="18">
    <source>
        <dbReference type="PROSITE" id="PS51891"/>
    </source>
</evidence>
<dbReference type="FunFam" id="1.20.120.1530:FF:000001">
    <property type="entry name" value="Two-component osmosensing histidine kinase"/>
    <property type="match status" value="1"/>
</dbReference>
<dbReference type="EMBL" id="LJBN01000105">
    <property type="protein sequence ID" value="OOQ89604.1"/>
    <property type="molecule type" value="Genomic_DNA"/>
</dbReference>
<evidence type="ECO:0000256" key="7">
    <source>
        <dbReference type="ARBA" id="ARBA00022737"/>
    </source>
</evidence>
<dbReference type="PRINTS" id="PR00344">
    <property type="entry name" value="BCTRLSENSOR"/>
</dbReference>
<dbReference type="GO" id="GO:0016020">
    <property type="term" value="C:membrane"/>
    <property type="evidence" value="ECO:0007669"/>
    <property type="project" value="InterPro"/>
</dbReference>
<feature type="region of interest" description="Disordered" evidence="14">
    <location>
        <begin position="1212"/>
        <end position="1238"/>
    </location>
</feature>
<dbReference type="InterPro" id="IPR003594">
    <property type="entry name" value="HATPase_dom"/>
</dbReference>
<evidence type="ECO:0000256" key="9">
    <source>
        <dbReference type="ARBA" id="ARBA00022777"/>
    </source>
</evidence>
<keyword evidence="12" id="KW-0902">Two-component regulatory system</keyword>
<feature type="compositionally biased region" description="Low complexity" evidence="14">
    <location>
        <begin position="1212"/>
        <end position="1225"/>
    </location>
</feature>
<keyword evidence="5" id="KW-0808">Transferase</keyword>
<feature type="domain" description="HAMP" evidence="17">
    <location>
        <begin position="79"/>
        <end position="134"/>
    </location>
</feature>
<evidence type="ECO:0000256" key="4">
    <source>
        <dbReference type="ARBA" id="ARBA00022553"/>
    </source>
</evidence>
<dbReference type="EC" id="2.7.13.3" evidence="3"/>
<dbReference type="SUPFAM" id="SSF51316">
    <property type="entry name" value="Mss4-like"/>
    <property type="match status" value="1"/>
</dbReference>
<evidence type="ECO:0000259" key="17">
    <source>
        <dbReference type="PROSITE" id="PS50885"/>
    </source>
</evidence>
<name>A0A1S9RVP9_PENBI</name>